<feature type="repeat" description="ANK" evidence="3">
    <location>
        <begin position="1261"/>
        <end position="1293"/>
    </location>
</feature>
<dbReference type="InterPro" id="IPR036770">
    <property type="entry name" value="Ankyrin_rpt-contain_sf"/>
</dbReference>
<feature type="domain" description="Nephrocystin 3-like N-terminal" evidence="4">
    <location>
        <begin position="66"/>
        <end position="231"/>
    </location>
</feature>
<feature type="repeat" description="ANK" evidence="3">
    <location>
        <begin position="1105"/>
        <end position="1138"/>
    </location>
</feature>
<evidence type="ECO:0000313" key="5">
    <source>
        <dbReference type="EMBL" id="VUC31681.1"/>
    </source>
</evidence>
<dbReference type="Pfam" id="PF24883">
    <property type="entry name" value="NPHP3_N"/>
    <property type="match status" value="1"/>
</dbReference>
<evidence type="ECO:0000256" key="2">
    <source>
        <dbReference type="ARBA" id="ARBA00023043"/>
    </source>
</evidence>
<dbReference type="Pfam" id="PF12796">
    <property type="entry name" value="Ank_2"/>
    <property type="match status" value="3"/>
</dbReference>
<organism evidence="5 6">
    <name type="scientific">Bionectria ochroleuca</name>
    <name type="common">Gliocladium roseum</name>
    <dbReference type="NCBI Taxonomy" id="29856"/>
    <lineage>
        <taxon>Eukaryota</taxon>
        <taxon>Fungi</taxon>
        <taxon>Dikarya</taxon>
        <taxon>Ascomycota</taxon>
        <taxon>Pezizomycotina</taxon>
        <taxon>Sordariomycetes</taxon>
        <taxon>Hypocreomycetidae</taxon>
        <taxon>Hypocreales</taxon>
        <taxon>Bionectriaceae</taxon>
        <taxon>Clonostachys</taxon>
    </lineage>
</organism>
<feature type="repeat" description="ANK" evidence="3">
    <location>
        <begin position="866"/>
        <end position="899"/>
    </location>
</feature>
<dbReference type="SMART" id="SM00248">
    <property type="entry name" value="ANK"/>
    <property type="match status" value="15"/>
</dbReference>
<sequence>MDRIALREGAPDADEAGPLGDFEIVQRQDACLPQEELDRIVKWLDPTAYLSETGEFKRHLAAQTPGTSIWLSQTDKYKTWIESAEHPSLWIKAVPGAGKSVMAASLTRHLQQTSEPGTPVLFFFFRHIVRANRTPRALVRDWLAQALPHSLSLQTALKTLSGSTSSHDAVPDSALWDCLRDGLASAFSRRVFCVVDALDEMEAKEDDPFLGWVNALGSSNLGTVKLLMTGRPKQYLQSWLRASSIVHLNLEEEKIHQDIQTFVKQSLCEPLAARQPAQLEDLVNVISQRSGGLFLYARLMVDQILPTIERGEPLDAEKMPMGLQDMYHTVLCKQAQAPGIDTDMQVFLLGCVTHSFRPLRLRELAALLQEYISNKNGTSPSLSDAKLLVKQACGPLLDILDDETVQVLHHSMTEFLLGERSETLATNVSNAPPFPIISSDISHKCLAMISLSVLVGNWKSPLERARYAADYWAKHLQCISHIQDPDLIDSITSFCQDRDGYGSGPLKDWAQQTLGGAMIRCRSSCLGPLSVAGYIGNIGWCKTLIESGCRTQPQPQPESEPDRDTEHQWPCVPLWWAVLGGSVAAVQYLLPLTELERLKRDDYGMYCWTDDLVETAIAQGQVEILDLLLKAGCGPLGFLWKRNIAETHLPAKKRVHRIRKAMKRYQDVRCLAVTLPYLEKDVQAELLCIFAEQARPDAVECILDNTEVDANGVALGKTALYSACQALRLVSPQKGADSSRGYESVLSRDSIRCVELLLARGASIESRTTVPLTKQSISSDVTEFFEEKERLPLHALVGSWYDGNSDVCEDIFNRLVDAGADLEARDGTGDTPLFCLFPRRHAQASIERPLRFLLEKGADASARDADGSSLLHRALVYHRSPRIVQMLVDYGVDVNALAPIMMHGEKKNHPAIGLIFTDRCWYLVLHKGRYAEEKKSVKDWGPENKKMVQILVGAGANIDADGSNTLLLKALPFCDTETLKLLLGSRKHPETAETVLYSLNQPFVNTSNERPLADLVALLVAAGASLETKTAIKGRTPLLMAVNNLEMVRVLLEAGADASAVDDEGNGVLHAYVGASLDWQRKAPEVANLRSLIDLGFDPRGVNEHGDTLLHMAAPLQDPEPLITALLDYGTSLNSRNYAGMTVFHTFMRSLTARPVRPRSLPKPSERLSRLLQFFKESVADLDIDIADNDGLTPLHYAAMSMSPASVQCMDALFSFGASITATDKVGKNALHLACIARNTSSLLYLLDRAADDLLETRDSLGRTPLFYACSSGLAEAVGILLNAGADTNARDSQHLGCLHACAEFMEEQARWDKVELVEVGEGNKPSRQLHTDPYRPYYIEQIFTEHERRQPDGSLPEPGLFDRVKLADHRAFHAPWLETPNEAIYSVVQKLMAAGAVPDDAVYEAAQNSKCGPILVALMDSNSSGQVASSPRNAVWPGVVDESVMQNPKERDALLRNPLARLKDISLDDIDWLLRNDANLTTPFRTVPFKASWNMKTNPVGGKFIPQKQPSFLQTSVLNGSLSFVKALKQVSRCYDSPGNLIDKWAVEMTATFKVEHRKLTSSSTLNDLVKSSLFCREIQPLVYLACMRRHSNLEMLKVLVEYCGVDCNSREIRVDYFTTFRPDMGALTALGYMAMAQEYWHLSAIRYLVGKGADVNIRDLNGDTPLLLACTPEVGGRWRKDFVRLLLELGADPNLANLKGTRCLDIVTDSAVADMLAQAGASLETLRQGLVHKAIVTMDVELMKHAINYGADMNAMLDRKKYPWRDVQPPMNAPYPLVGAFATRLQRSKAYDVVDDPDQRRKRISMIRCLLMNGADPCLPLETKYDRVSSRPFLHMALARGQFDSELLDVFFEPQFANKLDLETRDAEGRTPLLSLCACTGPPNHYHPPKFDVSEVYGKLTGLGADTTPTDNEGNNLLHILLKNHNIATDLIVSILSDPLPPHMIAACLQSTKPTTSAADQPGYTPFEYALQVLRPAVVSRLIDLGGHTSHNAAIAATSSIRPSPAHQVLAQCFDTRLRPGDDRSLRDFSRPTEPDHTAQCLALRARLIECGQWDPNAVDEAGMPAWFAFVLNREPSDVRTWAQRGIPPPPAPPGNSLLSELPGGEQGCVVLRFWDAFLGDQWRAG</sequence>
<dbReference type="PANTHER" id="PTHR24189:SF50">
    <property type="entry name" value="ANKYRIN REPEAT AND SOCS BOX PROTEIN 2"/>
    <property type="match status" value="1"/>
</dbReference>
<accession>A0ABY6UPB6</accession>
<gene>
    <name evidence="5" type="ORF">CLO192961_LOCUS305678</name>
</gene>
<dbReference type="PROSITE" id="PS50088">
    <property type="entry name" value="ANK_REPEAT"/>
    <property type="match status" value="6"/>
</dbReference>
<evidence type="ECO:0000313" key="6">
    <source>
        <dbReference type="Proteomes" id="UP000766486"/>
    </source>
</evidence>
<dbReference type="InterPro" id="IPR056884">
    <property type="entry name" value="NPHP3-like_N"/>
</dbReference>
<dbReference type="SUPFAM" id="SSF52540">
    <property type="entry name" value="P-loop containing nucleoside triphosphate hydrolases"/>
    <property type="match status" value="1"/>
</dbReference>
<reference evidence="5 6" key="1">
    <citation type="submission" date="2019-06" db="EMBL/GenBank/DDBJ databases">
        <authorList>
            <person name="Broberg M."/>
        </authorList>
    </citation>
    <scope>NUCLEOTIDE SEQUENCE [LARGE SCALE GENOMIC DNA]</scope>
</reference>
<name>A0ABY6UPB6_BIOOC</name>
<protein>
    <recommendedName>
        <fullName evidence="4">Nephrocystin 3-like N-terminal domain-containing protein</fullName>
    </recommendedName>
</protein>
<feature type="repeat" description="ANK" evidence="3">
    <location>
        <begin position="1033"/>
        <end position="1063"/>
    </location>
</feature>
<dbReference type="Gene3D" id="3.40.50.300">
    <property type="entry name" value="P-loop containing nucleotide triphosphate hydrolases"/>
    <property type="match status" value="1"/>
</dbReference>
<comment type="caution">
    <text evidence="5">The sequence shown here is derived from an EMBL/GenBank/DDBJ whole genome shotgun (WGS) entry which is preliminary data.</text>
</comment>
<feature type="repeat" description="ANK" evidence="3">
    <location>
        <begin position="1663"/>
        <end position="1700"/>
    </location>
</feature>
<proteinExistence type="predicted"/>
<evidence type="ECO:0000256" key="1">
    <source>
        <dbReference type="ARBA" id="ARBA00022737"/>
    </source>
</evidence>
<dbReference type="PANTHER" id="PTHR24189">
    <property type="entry name" value="MYOTROPHIN"/>
    <property type="match status" value="1"/>
</dbReference>
<dbReference type="Gene3D" id="1.25.40.20">
    <property type="entry name" value="Ankyrin repeat-containing domain"/>
    <property type="match status" value="5"/>
</dbReference>
<feature type="repeat" description="ANK" evidence="3">
    <location>
        <begin position="1190"/>
        <end position="1225"/>
    </location>
</feature>
<dbReference type="InterPro" id="IPR050745">
    <property type="entry name" value="Multifunctional_regulatory"/>
</dbReference>
<dbReference type="InterPro" id="IPR027417">
    <property type="entry name" value="P-loop_NTPase"/>
</dbReference>
<keyword evidence="1" id="KW-0677">Repeat</keyword>
<dbReference type="Proteomes" id="UP000766486">
    <property type="component" value="Unassembled WGS sequence"/>
</dbReference>
<dbReference type="Pfam" id="PF00023">
    <property type="entry name" value="Ank"/>
    <property type="match status" value="1"/>
</dbReference>
<dbReference type="PROSITE" id="PS50297">
    <property type="entry name" value="ANK_REP_REGION"/>
    <property type="match status" value="4"/>
</dbReference>
<dbReference type="EMBL" id="CABFNS010000833">
    <property type="protein sequence ID" value="VUC31681.1"/>
    <property type="molecule type" value="Genomic_DNA"/>
</dbReference>
<dbReference type="InterPro" id="IPR002110">
    <property type="entry name" value="Ankyrin_rpt"/>
</dbReference>
<keyword evidence="6" id="KW-1185">Reference proteome</keyword>
<evidence type="ECO:0000256" key="3">
    <source>
        <dbReference type="PROSITE-ProRule" id="PRU00023"/>
    </source>
</evidence>
<dbReference type="SUPFAM" id="SSF48403">
    <property type="entry name" value="Ankyrin repeat"/>
    <property type="match status" value="4"/>
</dbReference>
<keyword evidence="2 3" id="KW-0040">ANK repeat</keyword>
<evidence type="ECO:0000259" key="4">
    <source>
        <dbReference type="Pfam" id="PF24883"/>
    </source>
</evidence>